<organism evidence="9 10">
    <name type="scientific">Extremus antarcticus</name>
    <dbReference type="NCBI Taxonomy" id="702011"/>
    <lineage>
        <taxon>Eukaryota</taxon>
        <taxon>Fungi</taxon>
        <taxon>Dikarya</taxon>
        <taxon>Ascomycota</taxon>
        <taxon>Pezizomycotina</taxon>
        <taxon>Dothideomycetes</taxon>
        <taxon>Dothideomycetidae</taxon>
        <taxon>Mycosphaerellales</taxon>
        <taxon>Extremaceae</taxon>
        <taxon>Extremus</taxon>
    </lineage>
</organism>
<dbReference type="EC" id="3.4.19.12" evidence="2"/>
<evidence type="ECO:0000313" key="10">
    <source>
        <dbReference type="Proteomes" id="UP001271007"/>
    </source>
</evidence>
<dbReference type="Pfam" id="PF12359">
    <property type="entry name" value="DUF3645"/>
    <property type="match status" value="1"/>
</dbReference>
<dbReference type="GO" id="GO:0006508">
    <property type="term" value="P:proteolysis"/>
    <property type="evidence" value="ECO:0007669"/>
    <property type="project" value="UniProtKB-KW"/>
</dbReference>
<evidence type="ECO:0000259" key="8">
    <source>
        <dbReference type="Pfam" id="PF12359"/>
    </source>
</evidence>
<comment type="catalytic activity">
    <reaction evidence="1">
        <text>Thiol-dependent hydrolysis of ester, thioester, amide, peptide and isopeptide bonds formed by the C-terminal Gly of ubiquitin (a 76-residue protein attached to proteins as an intracellular targeting signal).</text>
        <dbReference type="EC" id="3.4.19.12"/>
    </reaction>
</comment>
<protein>
    <recommendedName>
        <fullName evidence="2">ubiquitinyl hydrolase 1</fullName>
        <ecNumber evidence="2">3.4.19.12</ecNumber>
    </recommendedName>
</protein>
<comment type="caution">
    <text evidence="9">The sequence shown here is derived from an EMBL/GenBank/DDBJ whole genome shotgun (WGS) entry which is preliminary data.</text>
</comment>
<feature type="domain" description="DUF3638" evidence="7">
    <location>
        <begin position="51"/>
        <end position="273"/>
    </location>
</feature>
<dbReference type="InterPro" id="IPR051346">
    <property type="entry name" value="OTU_Deubiquitinase"/>
</dbReference>
<dbReference type="Pfam" id="PF12340">
    <property type="entry name" value="DUF3638"/>
    <property type="match status" value="1"/>
</dbReference>
<keyword evidence="4" id="KW-0833">Ubl conjugation pathway</keyword>
<keyword evidence="10" id="KW-1185">Reference proteome</keyword>
<evidence type="ECO:0000256" key="3">
    <source>
        <dbReference type="ARBA" id="ARBA00022670"/>
    </source>
</evidence>
<dbReference type="EMBL" id="JAWDJX010000143">
    <property type="protein sequence ID" value="KAK3045845.1"/>
    <property type="molecule type" value="Genomic_DNA"/>
</dbReference>
<dbReference type="GO" id="GO:0004843">
    <property type="term" value="F:cysteine-type deubiquitinase activity"/>
    <property type="evidence" value="ECO:0007669"/>
    <property type="project" value="UniProtKB-EC"/>
</dbReference>
<sequence length="1139" mass="128544">MRWKHLSQKWKSCIIRYGCALTAVQRAERLVQLASPSRKDDLIKELRNAGHKNWEPMAYPESLLIEVENDITIREVQEQIAAQMRNPPDNRNAVMQLNMGEGKSSVIVPIVAAALANGDQLVRVIVAKPQSRQMAQMLISKFGGLRNRRVYYMPFSRALKLDRQAVIGISDMLHECMRNGGILLVQPEHILSFKLMAPECYIAGREDVGRELMATQDFLESKARDLVDGSDENFSVHFELIYTMGMQRPIEMMPDRWMLLQQVLGLVRQLAPAIVHDLPLSVDYHPGVSGSFPRLRILRSDAQALLLQRLAENVCENGLEGFQISRQPEMVRKAICIYITKQDLDAAEISAVEDSVVWTETIKSPILLIRGIIACGILAFALGQKRWRVNYGLASRTPPTKLAVPYRAKDSPSPHSEFSHPDVVLVLTSLCYYYDGLSDADLYTAMEHLMECDQSDIEYQAWVKDAHNLPPSFNQLQGLNLRDRPQCTSEVFPALRYSKSAIDYFLSHIVFPKEMKEFPHKLSASGWDIGKHRSLPVTGFSGTNDSHCLLPIDVDHLDLPEQKHTNALVLEHILQPSNAIELTEPAPRERSDGTHMLATIVRLSPPVQVNLDVGAQILELDNLEVARAWVALHDHTKQVVVFVDDDDEMCLVDRNDRDCRVDQLRTSSFFTRLDLCLVFLDQAHTRGIDLVLPAHYRAAVLLGAGLTKDKLVQACMRMRKLGSGQTVVFCISPEIQDKILESAGKSRSSDITVEDVLIWSISETQTEAHRSMPLWVVQGERFVRQEKIWNEVQNASGKTTLSKVHAEKLLADEAQTIDHRYRPRHTQEQPSRLFDASDQDIQRIADRCRQFDDLQFDSTTLQEEQDANCLRRSNRSARFREPHRLNQPSTAYTLTSYMLAFEALRDSSAGNSFDVSQLAGDRKLFVTADFVKTVKQSGGASFVSDIFQRPVQWLLTSWMPGVTVVNHIMIISPFEANALHESMKDGIHVSLHIYKPRCNSGYAPLDQLDLYNISARTTQLTVPRALVIQINPFAGQLYIGSREDYPEICKFLGLSIWATTVGMTNQGWNVAADGFILSDDKGRVGGQSGLTKSPVNFFKILMSTIRRNGDGIVKTHLYSLLTGKLFHDAEFETEQFSMI</sequence>
<dbReference type="AlphaFoldDB" id="A0AAJ0G6X1"/>
<evidence type="ECO:0000256" key="4">
    <source>
        <dbReference type="ARBA" id="ARBA00022786"/>
    </source>
</evidence>
<proteinExistence type="predicted"/>
<gene>
    <name evidence="9" type="ORF">LTR09_012620</name>
</gene>
<dbReference type="PANTHER" id="PTHR13367:SF34">
    <property type="match status" value="1"/>
</dbReference>
<dbReference type="Proteomes" id="UP001271007">
    <property type="component" value="Unassembled WGS sequence"/>
</dbReference>
<keyword evidence="3" id="KW-0645">Protease</keyword>
<evidence type="ECO:0000259" key="7">
    <source>
        <dbReference type="Pfam" id="PF12340"/>
    </source>
</evidence>
<feature type="domain" description="DUF3645" evidence="8">
    <location>
        <begin position="396"/>
        <end position="428"/>
    </location>
</feature>
<dbReference type="InterPro" id="IPR022099">
    <property type="entry name" value="DUF3638"/>
</dbReference>
<evidence type="ECO:0000256" key="1">
    <source>
        <dbReference type="ARBA" id="ARBA00000707"/>
    </source>
</evidence>
<evidence type="ECO:0000256" key="2">
    <source>
        <dbReference type="ARBA" id="ARBA00012759"/>
    </source>
</evidence>
<evidence type="ECO:0000313" key="9">
    <source>
        <dbReference type="EMBL" id="KAK3045845.1"/>
    </source>
</evidence>
<keyword evidence="6" id="KW-0788">Thiol protease</keyword>
<evidence type="ECO:0000256" key="5">
    <source>
        <dbReference type="ARBA" id="ARBA00022801"/>
    </source>
</evidence>
<name>A0AAJ0G6X1_9PEZI</name>
<dbReference type="PANTHER" id="PTHR13367">
    <property type="entry name" value="UBIQUITIN THIOESTERASE"/>
    <property type="match status" value="1"/>
</dbReference>
<accession>A0AAJ0G6X1</accession>
<reference evidence="9" key="1">
    <citation type="submission" date="2023-04" db="EMBL/GenBank/DDBJ databases">
        <title>Black Yeasts Isolated from many extreme environments.</title>
        <authorList>
            <person name="Coleine C."/>
            <person name="Stajich J.E."/>
            <person name="Selbmann L."/>
        </authorList>
    </citation>
    <scope>NUCLEOTIDE SEQUENCE</scope>
    <source>
        <strain evidence="9">CCFEE 5312</strain>
    </source>
</reference>
<evidence type="ECO:0000256" key="6">
    <source>
        <dbReference type="ARBA" id="ARBA00022807"/>
    </source>
</evidence>
<keyword evidence="5" id="KW-0378">Hydrolase</keyword>
<dbReference type="InterPro" id="IPR022105">
    <property type="entry name" value="DUF3645"/>
</dbReference>